<dbReference type="RefSeq" id="WP_111863021.1">
    <property type="nucleotide sequence ID" value="NZ_QLYX01000001.1"/>
</dbReference>
<evidence type="ECO:0000313" key="5">
    <source>
        <dbReference type="EMBL" id="RAY16971.1"/>
    </source>
</evidence>
<gene>
    <name evidence="5" type="ORF">DPM19_02060</name>
</gene>
<feature type="DNA-binding region" description="H-T-H motif" evidence="2">
    <location>
        <begin position="48"/>
        <end position="67"/>
    </location>
</feature>
<dbReference type="InterPro" id="IPR050109">
    <property type="entry name" value="HTH-type_TetR-like_transc_reg"/>
</dbReference>
<dbReference type="SUPFAM" id="SSF46689">
    <property type="entry name" value="Homeodomain-like"/>
    <property type="match status" value="1"/>
</dbReference>
<dbReference type="GO" id="GO:0003700">
    <property type="term" value="F:DNA-binding transcription factor activity"/>
    <property type="evidence" value="ECO:0007669"/>
    <property type="project" value="TreeGrafter"/>
</dbReference>
<reference evidence="5 6" key="1">
    <citation type="submission" date="2018-06" db="EMBL/GenBank/DDBJ databases">
        <title>Actinomadura craniellae sp. nov. isolated from marine sponge Craniella sp.</title>
        <authorList>
            <person name="Li L."/>
            <person name="Xu Q.H."/>
            <person name="Lin H.W."/>
            <person name="Lu Y.H."/>
        </authorList>
    </citation>
    <scope>NUCLEOTIDE SEQUENCE [LARGE SCALE GENOMIC DNA]</scope>
    <source>
        <strain evidence="5 6">LHW63021</strain>
    </source>
</reference>
<name>A0A365HCY8_9ACTN</name>
<evidence type="ECO:0000256" key="1">
    <source>
        <dbReference type="ARBA" id="ARBA00023125"/>
    </source>
</evidence>
<dbReference type="EMBL" id="QLYX01000001">
    <property type="protein sequence ID" value="RAY16971.1"/>
    <property type="molecule type" value="Genomic_DNA"/>
</dbReference>
<dbReference type="Pfam" id="PF00440">
    <property type="entry name" value="TetR_N"/>
    <property type="match status" value="1"/>
</dbReference>
<evidence type="ECO:0000259" key="4">
    <source>
        <dbReference type="PROSITE" id="PS50977"/>
    </source>
</evidence>
<dbReference type="PANTHER" id="PTHR30055:SF226">
    <property type="entry name" value="HTH-TYPE TRANSCRIPTIONAL REGULATOR PKSA"/>
    <property type="match status" value="1"/>
</dbReference>
<keyword evidence="6" id="KW-1185">Reference proteome</keyword>
<evidence type="ECO:0000256" key="3">
    <source>
        <dbReference type="SAM" id="MobiDB-lite"/>
    </source>
</evidence>
<protein>
    <recommendedName>
        <fullName evidence="4">HTH tetR-type domain-containing protein</fullName>
    </recommendedName>
</protein>
<comment type="caution">
    <text evidence="5">The sequence shown here is derived from an EMBL/GenBank/DDBJ whole genome shotgun (WGS) entry which is preliminary data.</text>
</comment>
<dbReference type="Proteomes" id="UP000251891">
    <property type="component" value="Unassembled WGS sequence"/>
</dbReference>
<proteinExistence type="predicted"/>
<evidence type="ECO:0000256" key="2">
    <source>
        <dbReference type="PROSITE-ProRule" id="PRU00335"/>
    </source>
</evidence>
<dbReference type="PROSITE" id="PS50977">
    <property type="entry name" value="HTH_TETR_2"/>
    <property type="match status" value="1"/>
</dbReference>
<dbReference type="InterPro" id="IPR001647">
    <property type="entry name" value="HTH_TetR"/>
</dbReference>
<dbReference type="InterPro" id="IPR009057">
    <property type="entry name" value="Homeodomain-like_sf"/>
</dbReference>
<evidence type="ECO:0000313" key="6">
    <source>
        <dbReference type="Proteomes" id="UP000251891"/>
    </source>
</evidence>
<organism evidence="5 6">
    <name type="scientific">Actinomadura craniellae</name>
    <dbReference type="NCBI Taxonomy" id="2231787"/>
    <lineage>
        <taxon>Bacteria</taxon>
        <taxon>Bacillati</taxon>
        <taxon>Actinomycetota</taxon>
        <taxon>Actinomycetes</taxon>
        <taxon>Streptosporangiales</taxon>
        <taxon>Thermomonosporaceae</taxon>
        <taxon>Actinomadura</taxon>
    </lineage>
</organism>
<dbReference type="PRINTS" id="PR00455">
    <property type="entry name" value="HTHTETR"/>
</dbReference>
<accession>A0A365HCY8</accession>
<dbReference type="AlphaFoldDB" id="A0A365HCY8"/>
<keyword evidence="1 2" id="KW-0238">DNA-binding</keyword>
<sequence length="221" mass="23561">MGREHAGAAGAEQAADLESPRLTRTGRREALIEVAARLVATGPVEEVSIEAVAEAAGVSRPLIYKHFANRGALLTAVYQREIVLLHTRLAGEVERAGTLEAMFRALVRGVLHAEAQRGATLAALRAGGGWDPALRRDRRARDRITVRYFTARAVAELGLDETRARTAVIVALGAIEPVLAHWRHDPGPQQAAQLEDAYVALALGGLTRLAAQRAPDPAAGP</sequence>
<dbReference type="GO" id="GO:0000976">
    <property type="term" value="F:transcription cis-regulatory region binding"/>
    <property type="evidence" value="ECO:0007669"/>
    <property type="project" value="TreeGrafter"/>
</dbReference>
<dbReference type="Gene3D" id="1.10.357.10">
    <property type="entry name" value="Tetracycline Repressor, domain 2"/>
    <property type="match status" value="1"/>
</dbReference>
<feature type="region of interest" description="Disordered" evidence="3">
    <location>
        <begin position="1"/>
        <end position="20"/>
    </location>
</feature>
<dbReference type="OrthoDB" id="8222629at2"/>
<feature type="domain" description="HTH tetR-type" evidence="4">
    <location>
        <begin position="25"/>
        <end position="85"/>
    </location>
</feature>
<dbReference type="PANTHER" id="PTHR30055">
    <property type="entry name" value="HTH-TYPE TRANSCRIPTIONAL REGULATOR RUTR"/>
    <property type="match status" value="1"/>
</dbReference>